<dbReference type="InterPro" id="IPR002126">
    <property type="entry name" value="Cadherin-like_dom"/>
</dbReference>
<dbReference type="GO" id="GO:0005509">
    <property type="term" value="F:calcium ion binding"/>
    <property type="evidence" value="ECO:0007669"/>
    <property type="project" value="UniProtKB-UniRule"/>
</dbReference>
<dbReference type="InterPro" id="IPR015919">
    <property type="entry name" value="Cadherin-like_sf"/>
</dbReference>
<dbReference type="GO" id="GO:0044331">
    <property type="term" value="P:cell-cell adhesion mediated by cadherin"/>
    <property type="evidence" value="ECO:0007669"/>
    <property type="project" value="TreeGrafter"/>
</dbReference>
<evidence type="ECO:0000256" key="3">
    <source>
        <dbReference type="ARBA" id="ARBA00022692"/>
    </source>
</evidence>
<dbReference type="EMBL" id="KB031072">
    <property type="protein sequence ID" value="ELK04365.1"/>
    <property type="molecule type" value="Genomic_DNA"/>
</dbReference>
<evidence type="ECO:0000256" key="4">
    <source>
        <dbReference type="ARBA" id="ARBA00022723"/>
    </source>
</evidence>
<keyword evidence="8" id="KW-0472">Membrane</keyword>
<dbReference type="GO" id="GO:0034332">
    <property type="term" value="P:adherens junction organization"/>
    <property type="evidence" value="ECO:0007669"/>
    <property type="project" value="TreeGrafter"/>
</dbReference>
<dbReference type="AlphaFoldDB" id="L5JYG6"/>
<dbReference type="SUPFAM" id="SSF49313">
    <property type="entry name" value="Cadherin-like"/>
    <property type="match status" value="1"/>
</dbReference>
<reference evidence="15" key="1">
    <citation type="journal article" date="2013" name="Science">
        <title>Comparative analysis of bat genomes provides insight into the evolution of flight and immunity.</title>
        <authorList>
            <person name="Zhang G."/>
            <person name="Cowled C."/>
            <person name="Shi Z."/>
            <person name="Huang Z."/>
            <person name="Bishop-Lilly K.A."/>
            <person name="Fang X."/>
            <person name="Wynne J.W."/>
            <person name="Xiong Z."/>
            <person name="Baker M.L."/>
            <person name="Zhao W."/>
            <person name="Tachedjian M."/>
            <person name="Zhu Y."/>
            <person name="Zhou P."/>
            <person name="Jiang X."/>
            <person name="Ng J."/>
            <person name="Yang L."/>
            <person name="Wu L."/>
            <person name="Xiao J."/>
            <person name="Feng Y."/>
            <person name="Chen Y."/>
            <person name="Sun X."/>
            <person name="Zhang Y."/>
            <person name="Marsh G.A."/>
            <person name="Crameri G."/>
            <person name="Broder C.C."/>
            <person name="Frey K.G."/>
            <person name="Wang L.F."/>
            <person name="Wang J."/>
        </authorList>
    </citation>
    <scope>NUCLEOTIDE SEQUENCE [LARGE SCALE GENOMIC DNA]</scope>
</reference>
<evidence type="ECO:0000256" key="9">
    <source>
        <dbReference type="ARBA" id="ARBA00023180"/>
    </source>
</evidence>
<dbReference type="STRING" id="9402.L5JYG6"/>
<keyword evidence="3" id="KW-0812">Transmembrane</keyword>
<keyword evidence="4" id="KW-0479">Metal-binding</keyword>
<dbReference type="InParanoid" id="L5JYG6"/>
<dbReference type="GO" id="GO:0045296">
    <property type="term" value="F:cadherin binding"/>
    <property type="evidence" value="ECO:0007669"/>
    <property type="project" value="TreeGrafter"/>
</dbReference>
<sequence length="137" mass="15107">MDGWVDGGWMLDGWMVDGWMVDGCIEGRRERGEEEWLWQERRKVQQYTVIVQATDMEGNLNYGLSNTATAIVTVTDVNDNPPEFTASTGPLENNDAQVPRPQLAGQTQTPAPPSVTMMGHTAVFTRATPATARGHSQ</sequence>
<comment type="subcellular location">
    <subcellularLocation>
        <location evidence="1">Cell membrane</location>
        <topology evidence="1">Single-pass type I membrane protein</topology>
    </subcellularLocation>
</comment>
<dbReference type="Gene3D" id="2.60.40.60">
    <property type="entry name" value="Cadherins"/>
    <property type="match status" value="1"/>
</dbReference>
<keyword evidence="2" id="KW-1003">Cell membrane</keyword>
<dbReference type="Proteomes" id="UP000010552">
    <property type="component" value="Unassembled WGS sequence"/>
</dbReference>
<dbReference type="GO" id="GO:0016477">
    <property type="term" value="P:cell migration"/>
    <property type="evidence" value="ECO:0007669"/>
    <property type="project" value="TreeGrafter"/>
</dbReference>
<evidence type="ECO:0000256" key="10">
    <source>
        <dbReference type="ARBA" id="ARBA00041040"/>
    </source>
</evidence>
<evidence type="ECO:0000256" key="6">
    <source>
        <dbReference type="ARBA" id="ARBA00022837"/>
    </source>
</evidence>
<dbReference type="GO" id="GO:0008013">
    <property type="term" value="F:beta-catenin binding"/>
    <property type="evidence" value="ECO:0007669"/>
    <property type="project" value="TreeGrafter"/>
</dbReference>
<evidence type="ECO:0000313" key="15">
    <source>
        <dbReference type="Proteomes" id="UP000010552"/>
    </source>
</evidence>
<feature type="domain" description="Cadherin" evidence="13">
    <location>
        <begin position="40"/>
        <end position="84"/>
    </location>
</feature>
<proteinExistence type="predicted"/>
<keyword evidence="5" id="KW-0677">Repeat</keyword>
<keyword evidence="15" id="KW-1185">Reference proteome</keyword>
<dbReference type="PANTHER" id="PTHR24027:SF81">
    <property type="entry name" value="CADHERIN-4"/>
    <property type="match status" value="1"/>
</dbReference>
<evidence type="ECO:0000256" key="1">
    <source>
        <dbReference type="ARBA" id="ARBA00004251"/>
    </source>
</evidence>
<evidence type="ECO:0000256" key="11">
    <source>
        <dbReference type="PROSITE-ProRule" id="PRU00043"/>
    </source>
</evidence>
<evidence type="ECO:0000256" key="5">
    <source>
        <dbReference type="ARBA" id="ARBA00022737"/>
    </source>
</evidence>
<dbReference type="InterPro" id="IPR020894">
    <property type="entry name" value="Cadherin_CS"/>
</dbReference>
<accession>L5JYG6</accession>
<dbReference type="GO" id="GO:0016339">
    <property type="term" value="P:calcium-dependent cell-cell adhesion via plasma membrane cell adhesion molecules"/>
    <property type="evidence" value="ECO:0007669"/>
    <property type="project" value="TreeGrafter"/>
</dbReference>
<dbReference type="GO" id="GO:0000902">
    <property type="term" value="P:cell morphogenesis"/>
    <property type="evidence" value="ECO:0007669"/>
    <property type="project" value="TreeGrafter"/>
</dbReference>
<evidence type="ECO:0000256" key="7">
    <source>
        <dbReference type="ARBA" id="ARBA00022889"/>
    </source>
</evidence>
<dbReference type="PROSITE" id="PS00232">
    <property type="entry name" value="CADHERIN_1"/>
    <property type="match status" value="1"/>
</dbReference>
<dbReference type="CDD" id="cd11304">
    <property type="entry name" value="Cadherin_repeat"/>
    <property type="match status" value="1"/>
</dbReference>
<dbReference type="PANTHER" id="PTHR24027">
    <property type="entry name" value="CADHERIN-23"/>
    <property type="match status" value="1"/>
</dbReference>
<name>L5JYG6_PTEAL</name>
<evidence type="ECO:0000256" key="12">
    <source>
        <dbReference type="SAM" id="MobiDB-lite"/>
    </source>
</evidence>
<feature type="region of interest" description="Disordered" evidence="12">
    <location>
        <begin position="78"/>
        <end position="115"/>
    </location>
</feature>
<dbReference type="GO" id="GO:0016342">
    <property type="term" value="C:catenin complex"/>
    <property type="evidence" value="ECO:0007669"/>
    <property type="project" value="TreeGrafter"/>
</dbReference>
<dbReference type="GO" id="GO:0007156">
    <property type="term" value="P:homophilic cell adhesion via plasma membrane adhesion molecules"/>
    <property type="evidence" value="ECO:0007669"/>
    <property type="project" value="InterPro"/>
</dbReference>
<dbReference type="GO" id="GO:0007043">
    <property type="term" value="P:cell-cell junction assembly"/>
    <property type="evidence" value="ECO:0007669"/>
    <property type="project" value="TreeGrafter"/>
</dbReference>
<protein>
    <recommendedName>
        <fullName evidence="10">Cadherin-4</fullName>
    </recommendedName>
</protein>
<evidence type="ECO:0000256" key="2">
    <source>
        <dbReference type="ARBA" id="ARBA00022475"/>
    </source>
</evidence>
<keyword evidence="7" id="KW-0130">Cell adhesion</keyword>
<dbReference type="InterPro" id="IPR039808">
    <property type="entry name" value="Cadherin"/>
</dbReference>
<evidence type="ECO:0000256" key="8">
    <source>
        <dbReference type="ARBA" id="ARBA00023136"/>
    </source>
</evidence>
<keyword evidence="9" id="KW-0325">Glycoprotein</keyword>
<dbReference type="GO" id="GO:0005912">
    <property type="term" value="C:adherens junction"/>
    <property type="evidence" value="ECO:0007669"/>
    <property type="project" value="TreeGrafter"/>
</dbReference>
<gene>
    <name evidence="14" type="ORF">PAL_GLEAN10024655</name>
</gene>
<keyword evidence="6 11" id="KW-0106">Calcium</keyword>
<dbReference type="PROSITE" id="PS50268">
    <property type="entry name" value="CADHERIN_2"/>
    <property type="match status" value="1"/>
</dbReference>
<evidence type="ECO:0000259" key="13">
    <source>
        <dbReference type="PROSITE" id="PS50268"/>
    </source>
</evidence>
<organism evidence="14 15">
    <name type="scientific">Pteropus alecto</name>
    <name type="common">Black flying fox</name>
    <dbReference type="NCBI Taxonomy" id="9402"/>
    <lineage>
        <taxon>Eukaryota</taxon>
        <taxon>Metazoa</taxon>
        <taxon>Chordata</taxon>
        <taxon>Craniata</taxon>
        <taxon>Vertebrata</taxon>
        <taxon>Euteleostomi</taxon>
        <taxon>Mammalia</taxon>
        <taxon>Eutheria</taxon>
        <taxon>Laurasiatheria</taxon>
        <taxon>Chiroptera</taxon>
        <taxon>Yinpterochiroptera</taxon>
        <taxon>Pteropodoidea</taxon>
        <taxon>Pteropodidae</taxon>
        <taxon>Pteropodinae</taxon>
        <taxon>Pteropus</taxon>
    </lineage>
</organism>
<evidence type="ECO:0000313" key="14">
    <source>
        <dbReference type="EMBL" id="ELK04365.1"/>
    </source>
</evidence>
<feature type="compositionally biased region" description="Polar residues" evidence="12">
    <location>
        <begin position="85"/>
        <end position="96"/>
    </location>
</feature>
<dbReference type="PRINTS" id="PR00205">
    <property type="entry name" value="CADHERIN"/>
</dbReference>